<dbReference type="EnsemblMetazoa" id="AMIN015573-RA">
    <property type="protein sequence ID" value="AMIN015573-PA"/>
    <property type="gene ID" value="AMIN015573"/>
</dbReference>
<sequence>MVPKWLLMLGAFGIIMFPRSTVEGYLLEYQDELANISTQVMREVTVSWAANSELNGLFNRRILAQIGEATIQMRYRDEYVAELLENERDTLSDLCRESLEEYYTRYRSLWGGELRNCMQNAFQDLEYDRIGRFRPQASSVQRIIKTATYQVIRTLAMSDIFDQPSIRGKLTEELQSYQNTWDYYETMLQEELDRHDGIVSGTMGRLEVCIDRALDYQQMDIEMMEEMVESNCDSQVKKVTK</sequence>
<evidence type="ECO:0000256" key="1">
    <source>
        <dbReference type="SAM" id="SignalP"/>
    </source>
</evidence>
<keyword evidence="3" id="KW-1185">Reference proteome</keyword>
<accession>A0A182WQT7</accession>
<reference evidence="2" key="2">
    <citation type="submission" date="2020-05" db="UniProtKB">
        <authorList>
            <consortium name="EnsemblMetazoa"/>
        </authorList>
    </citation>
    <scope>IDENTIFICATION</scope>
    <source>
        <strain evidence="2">MINIMUS1</strain>
    </source>
</reference>
<keyword evidence="1" id="KW-0732">Signal</keyword>
<dbReference type="Proteomes" id="UP000075920">
    <property type="component" value="Unassembled WGS sequence"/>
</dbReference>
<evidence type="ECO:0000313" key="2">
    <source>
        <dbReference type="EnsemblMetazoa" id="AMIN015573-PA"/>
    </source>
</evidence>
<name>A0A182WQT7_9DIPT</name>
<dbReference type="VEuPathDB" id="VectorBase:AMIN015573"/>
<feature type="signal peptide" evidence="1">
    <location>
        <begin position="1"/>
        <end position="24"/>
    </location>
</feature>
<organism evidence="2 3">
    <name type="scientific">Anopheles minimus</name>
    <dbReference type="NCBI Taxonomy" id="112268"/>
    <lineage>
        <taxon>Eukaryota</taxon>
        <taxon>Metazoa</taxon>
        <taxon>Ecdysozoa</taxon>
        <taxon>Arthropoda</taxon>
        <taxon>Hexapoda</taxon>
        <taxon>Insecta</taxon>
        <taxon>Pterygota</taxon>
        <taxon>Neoptera</taxon>
        <taxon>Endopterygota</taxon>
        <taxon>Diptera</taxon>
        <taxon>Nematocera</taxon>
        <taxon>Culicoidea</taxon>
        <taxon>Culicidae</taxon>
        <taxon>Anophelinae</taxon>
        <taxon>Anopheles</taxon>
    </lineage>
</organism>
<evidence type="ECO:0008006" key="4">
    <source>
        <dbReference type="Google" id="ProtNLM"/>
    </source>
</evidence>
<proteinExistence type="predicted"/>
<dbReference type="AlphaFoldDB" id="A0A182WQT7"/>
<protein>
    <recommendedName>
        <fullName evidence="4">Protein TsetseEP domain-containing protein</fullName>
    </recommendedName>
</protein>
<reference evidence="3" key="1">
    <citation type="submission" date="2013-03" db="EMBL/GenBank/DDBJ databases">
        <title>The Genome Sequence of Anopheles minimus MINIMUS1.</title>
        <authorList>
            <consortium name="The Broad Institute Genomics Platform"/>
            <person name="Neafsey D.E."/>
            <person name="Walton C."/>
            <person name="Walker B."/>
            <person name="Young S.K."/>
            <person name="Zeng Q."/>
            <person name="Gargeya S."/>
            <person name="Fitzgerald M."/>
            <person name="Haas B."/>
            <person name="Abouelleil A."/>
            <person name="Allen A.W."/>
            <person name="Alvarado L."/>
            <person name="Arachchi H.M."/>
            <person name="Berlin A.M."/>
            <person name="Chapman S.B."/>
            <person name="Gainer-Dewar J."/>
            <person name="Goldberg J."/>
            <person name="Griggs A."/>
            <person name="Gujja S."/>
            <person name="Hansen M."/>
            <person name="Howarth C."/>
            <person name="Imamovic A."/>
            <person name="Ireland A."/>
            <person name="Larimer J."/>
            <person name="McCowan C."/>
            <person name="Murphy C."/>
            <person name="Pearson M."/>
            <person name="Poon T.W."/>
            <person name="Priest M."/>
            <person name="Roberts A."/>
            <person name="Saif S."/>
            <person name="Shea T."/>
            <person name="Sisk P."/>
            <person name="Sykes S."/>
            <person name="Wortman J."/>
            <person name="Nusbaum C."/>
            <person name="Birren B."/>
        </authorList>
    </citation>
    <scope>NUCLEOTIDE SEQUENCE [LARGE SCALE GENOMIC DNA]</scope>
    <source>
        <strain evidence="3">MINIMUS1</strain>
    </source>
</reference>
<evidence type="ECO:0000313" key="3">
    <source>
        <dbReference type="Proteomes" id="UP000075920"/>
    </source>
</evidence>
<feature type="chain" id="PRO_5008141696" description="Protein TsetseEP domain-containing protein" evidence="1">
    <location>
        <begin position="25"/>
        <end position="241"/>
    </location>
</feature>